<protein>
    <submittedName>
        <fullName evidence="7">Aminopeptidase P family protein</fullName>
    </submittedName>
</protein>
<dbReference type="Gene3D" id="3.40.350.10">
    <property type="entry name" value="Creatinase/prolidase N-terminal domain"/>
    <property type="match status" value="2"/>
</dbReference>
<keyword evidence="3" id="KW-0378">Hydrolase</keyword>
<dbReference type="InterPro" id="IPR033740">
    <property type="entry name" value="Pept_M24B"/>
</dbReference>
<dbReference type="SUPFAM" id="SSF55920">
    <property type="entry name" value="Creatinase/aminopeptidase"/>
    <property type="match status" value="1"/>
</dbReference>
<dbReference type="GO" id="GO:0070006">
    <property type="term" value="F:metalloaminopeptidase activity"/>
    <property type="evidence" value="ECO:0007669"/>
    <property type="project" value="InterPro"/>
</dbReference>
<keyword evidence="7" id="KW-0031">Aminopeptidase</keyword>
<dbReference type="AlphaFoldDB" id="A0A923HZ18"/>
<organism evidence="7 8">
    <name type="scientific">Undibacterium rugosum</name>
    <dbReference type="NCBI Taxonomy" id="2762291"/>
    <lineage>
        <taxon>Bacteria</taxon>
        <taxon>Pseudomonadati</taxon>
        <taxon>Pseudomonadota</taxon>
        <taxon>Betaproteobacteria</taxon>
        <taxon>Burkholderiales</taxon>
        <taxon>Oxalobacteraceae</taxon>
        <taxon>Undibacterium</taxon>
    </lineage>
</organism>
<feature type="domain" description="Creatinase N-terminal" evidence="5">
    <location>
        <begin position="13"/>
        <end position="137"/>
    </location>
</feature>
<dbReference type="InterPro" id="IPR032416">
    <property type="entry name" value="Peptidase_M24_C"/>
</dbReference>
<dbReference type="Pfam" id="PF00557">
    <property type="entry name" value="Peptidase_M24"/>
    <property type="match status" value="1"/>
</dbReference>
<dbReference type="InterPro" id="IPR029149">
    <property type="entry name" value="Creatin/AminoP/Spt16_N"/>
</dbReference>
<dbReference type="Proteomes" id="UP000612361">
    <property type="component" value="Unassembled WGS sequence"/>
</dbReference>
<dbReference type="GO" id="GO:0046872">
    <property type="term" value="F:metal ion binding"/>
    <property type="evidence" value="ECO:0007669"/>
    <property type="project" value="UniProtKB-KW"/>
</dbReference>
<dbReference type="PANTHER" id="PTHR43763:SF6">
    <property type="entry name" value="XAA-PRO AMINOPEPTIDASE 1"/>
    <property type="match status" value="1"/>
</dbReference>
<accession>A0A923HZ18</accession>
<feature type="domain" description="Peptidase M24" evidence="4">
    <location>
        <begin position="318"/>
        <end position="531"/>
    </location>
</feature>
<keyword evidence="7" id="KW-0645">Protease</keyword>
<evidence type="ECO:0000256" key="1">
    <source>
        <dbReference type="ARBA" id="ARBA00008766"/>
    </source>
</evidence>
<dbReference type="SUPFAM" id="SSF53092">
    <property type="entry name" value="Creatinase/prolidase N-terminal domain"/>
    <property type="match status" value="1"/>
</dbReference>
<evidence type="ECO:0000313" key="8">
    <source>
        <dbReference type="Proteomes" id="UP000612361"/>
    </source>
</evidence>
<reference evidence="7" key="1">
    <citation type="submission" date="2020-08" db="EMBL/GenBank/DDBJ databases">
        <title>Novel species isolated from subtropical streams in China.</title>
        <authorList>
            <person name="Lu H."/>
        </authorList>
    </citation>
    <scope>NUCLEOTIDE SEQUENCE</scope>
    <source>
        <strain evidence="7">CY7W</strain>
    </source>
</reference>
<evidence type="ECO:0000256" key="3">
    <source>
        <dbReference type="ARBA" id="ARBA00022801"/>
    </source>
</evidence>
<comment type="similarity">
    <text evidence="1">Belongs to the peptidase M24B family.</text>
</comment>
<evidence type="ECO:0000259" key="4">
    <source>
        <dbReference type="Pfam" id="PF00557"/>
    </source>
</evidence>
<dbReference type="FunFam" id="3.90.230.10:FF:000009">
    <property type="entry name" value="xaa-Pro aminopeptidase 2"/>
    <property type="match status" value="1"/>
</dbReference>
<dbReference type="CDD" id="cd01085">
    <property type="entry name" value="APP"/>
    <property type="match status" value="1"/>
</dbReference>
<evidence type="ECO:0000313" key="7">
    <source>
        <dbReference type="EMBL" id="MBC3934621.1"/>
    </source>
</evidence>
<comment type="caution">
    <text evidence="7">The sequence shown here is derived from an EMBL/GenBank/DDBJ whole genome shotgun (WGS) entry which is preliminary data.</text>
</comment>
<dbReference type="InterPro" id="IPR000587">
    <property type="entry name" value="Creatinase_N"/>
</dbReference>
<evidence type="ECO:0000259" key="5">
    <source>
        <dbReference type="Pfam" id="PF01321"/>
    </source>
</evidence>
<sequence length="602" mass="66233">MPTAMPMNTIPERLQALRLTMQQQQIDACLIPSADPHLSEYLPDRWQGRSYFSGFTGSVGNLVVTHDFSGLWVDSRYWSQAEQELAGTGISIMKTMSAAATLHIDWLAQHLKAGQIVAADGMVLALATARHLQHSLAAQGISLKTDTDLLEQVWSERPGLPDAAVFEHQAPFAAVSRTDKLAQLRADMHKLGADHHFVSTVDDLAWILNLRGADVSYNPVFVAHALISQDQVQLFIAAGKVPADLAEKLRTEHIHLRDYAEASSALHQLPAGSRVLIDPRRITFGFRQAIAASCNVIEAINPSVFGKSRKTAAEAQFVREAMEQDGAALCEFFSWLEQALNNQETITELTIDEQICAARARQPHFISPSFGTIAGFNANGAMPHYRATPASHATIRGDGLLLIDSGGQYLNGTTDITRVVAIGSVSDAQKRDFTLVLKGMINLSRAHFPRGTLSPMLDSLARAPLWVENINFGHGTGHGVGYFLNVHEGPQNISGTIPEAHMAMQEGMITSNEPGIYRPGKWGVRIENLLLNVAAEANEFGDFLQFETLTLCPIDVRCILPELLNHEERQWLNQYHQQVWQRLSPRVSGAASDWLRQATQAI</sequence>
<dbReference type="GO" id="GO:0005737">
    <property type="term" value="C:cytoplasm"/>
    <property type="evidence" value="ECO:0007669"/>
    <property type="project" value="UniProtKB-ARBA"/>
</dbReference>
<feature type="domain" description="Peptidase M24 C-terminal" evidence="6">
    <location>
        <begin position="543"/>
        <end position="602"/>
    </location>
</feature>
<dbReference type="InterPro" id="IPR050422">
    <property type="entry name" value="X-Pro_aminopeptidase_P"/>
</dbReference>
<dbReference type="PANTHER" id="PTHR43763">
    <property type="entry name" value="XAA-PRO AMINOPEPTIDASE 1"/>
    <property type="match status" value="1"/>
</dbReference>
<proteinExistence type="inferred from homology"/>
<keyword evidence="2" id="KW-0479">Metal-binding</keyword>
<gene>
    <name evidence="7" type="ORF">H8K47_04550</name>
</gene>
<name>A0A923HZ18_9BURK</name>
<evidence type="ECO:0000256" key="2">
    <source>
        <dbReference type="ARBA" id="ARBA00022723"/>
    </source>
</evidence>
<evidence type="ECO:0000259" key="6">
    <source>
        <dbReference type="Pfam" id="PF16188"/>
    </source>
</evidence>
<dbReference type="Pfam" id="PF01321">
    <property type="entry name" value="Creatinase_N"/>
    <property type="match status" value="1"/>
</dbReference>
<dbReference type="Pfam" id="PF16189">
    <property type="entry name" value="Creatinase_N_2"/>
    <property type="match status" value="1"/>
</dbReference>
<dbReference type="Gene3D" id="3.90.230.10">
    <property type="entry name" value="Creatinase/methionine aminopeptidase superfamily"/>
    <property type="match status" value="1"/>
</dbReference>
<dbReference type="Pfam" id="PF16188">
    <property type="entry name" value="Peptidase_M24_C"/>
    <property type="match status" value="1"/>
</dbReference>
<dbReference type="InterPro" id="IPR000994">
    <property type="entry name" value="Pept_M24"/>
</dbReference>
<dbReference type="InterPro" id="IPR036005">
    <property type="entry name" value="Creatinase/aminopeptidase-like"/>
</dbReference>
<keyword evidence="8" id="KW-1185">Reference proteome</keyword>
<dbReference type="EMBL" id="JACOGG010000003">
    <property type="protein sequence ID" value="MBC3934621.1"/>
    <property type="molecule type" value="Genomic_DNA"/>
</dbReference>